<gene>
    <name evidence="3" type="ORF">A6F49_08970</name>
</gene>
<proteinExistence type="predicted"/>
<keyword evidence="2" id="KW-0472">Membrane</keyword>
<dbReference type="RefSeq" id="WP_043057567.1">
    <property type="nucleotide sequence ID" value="NZ_LXEY01000016.1"/>
</dbReference>
<feature type="compositionally biased region" description="Low complexity" evidence="1">
    <location>
        <begin position="569"/>
        <end position="578"/>
    </location>
</feature>
<evidence type="ECO:0000256" key="1">
    <source>
        <dbReference type="SAM" id="MobiDB-lite"/>
    </source>
</evidence>
<dbReference type="Proteomes" id="UP000078292">
    <property type="component" value="Unassembled WGS sequence"/>
</dbReference>
<comment type="caution">
    <text evidence="3">The sequence shown here is derived from an EMBL/GenBank/DDBJ whole genome shotgun (WGS) entry which is preliminary data.</text>
</comment>
<reference evidence="3 4" key="1">
    <citation type="submission" date="2016-04" db="EMBL/GenBank/DDBJ databases">
        <title>First whole genome shotgun sequence of the bacterium Enteractinococcus sp. strain UASWS1574.</title>
        <authorList>
            <person name="Crovadore J."/>
            <person name="Chablais R."/>
            <person name="Lefort F."/>
        </authorList>
    </citation>
    <scope>NUCLEOTIDE SEQUENCE [LARGE SCALE GENOMIC DNA]</scope>
    <source>
        <strain evidence="3 4">UASWS1574</strain>
    </source>
</reference>
<dbReference type="EMBL" id="LXEY01000016">
    <property type="protein sequence ID" value="OAV61557.1"/>
    <property type="molecule type" value="Genomic_DNA"/>
</dbReference>
<name>A0A1B7M0G3_9MICC</name>
<feature type="region of interest" description="Disordered" evidence="1">
    <location>
        <begin position="569"/>
        <end position="588"/>
    </location>
</feature>
<keyword evidence="4" id="KW-1185">Reference proteome</keyword>
<keyword evidence="2" id="KW-1133">Transmembrane helix</keyword>
<dbReference type="AlphaFoldDB" id="A0A1B7M0G3"/>
<organism evidence="3 4">
    <name type="scientific">Enteractinococcus helveticum</name>
    <dbReference type="NCBI Taxonomy" id="1837282"/>
    <lineage>
        <taxon>Bacteria</taxon>
        <taxon>Bacillati</taxon>
        <taxon>Actinomycetota</taxon>
        <taxon>Actinomycetes</taxon>
        <taxon>Micrococcales</taxon>
        <taxon>Micrococcaceae</taxon>
    </lineage>
</organism>
<evidence type="ECO:0000313" key="4">
    <source>
        <dbReference type="Proteomes" id="UP000078292"/>
    </source>
</evidence>
<feature type="transmembrane region" description="Helical" evidence="2">
    <location>
        <begin position="527"/>
        <end position="550"/>
    </location>
</feature>
<accession>A0A1B7M0G3</accession>
<evidence type="ECO:0000256" key="2">
    <source>
        <dbReference type="SAM" id="Phobius"/>
    </source>
</evidence>
<protein>
    <submittedName>
        <fullName evidence="3">Uncharacterized protein</fullName>
    </submittedName>
</protein>
<keyword evidence="2" id="KW-0812">Transmembrane</keyword>
<evidence type="ECO:0000313" key="3">
    <source>
        <dbReference type="EMBL" id="OAV61557.1"/>
    </source>
</evidence>
<dbReference type="OrthoDB" id="9817821at2"/>
<sequence length="611" mass="64513">MSSPDTFDTAPQPVARRFRITALVTAALFVLAACGAQVSSELEFSDDESGTRTLVATIAEEDLEYLEGGIEATEAALQAHLPEQLSFAGIAEASDEAEEAADASDSYVATFELDFSDRADYAAKAQALLDLAVEKEEAVRDSSQGEVQQKTAEVVFEQSDGPLLDGVILDENFTGAELLDWASYALVEEGVVAEEESSSIIGSAGTESRVVIGGEEYESSEPFSVSEGTDHRFSDVSVTMTDSGTVVELAAAFNSGDYDTGFELGQQYLQDTGVGELESTDDGYWTVTLDDSASLQEQLSGLLGMEELEIQVEETANSENGTLLTTLNGTGFSCAAVCRDTPSIGVSWGSDSITPIDEEAEGDTFQVSYERGVRVEQVDVETTVGMSGNIGQTYRFAVDSSQVEAFGEDLQSVFAPPEGAGSIETETTDDATVFVTTLDAAEPAELNATLEEFLPGSSISVSGFEGIWPEYRVNVSSYGVQALGATPVQSINLPIMHSANQDASTGINDDLAADQTDYTVVASGPTLSGLITLGVIFVVVVAAIVLIVVFRKRIAAGLRSAQQQAAAMQTATPADQAPGSQHEHSAAAVPPEALLHDDEAWQAEFSEAKLH</sequence>
<dbReference type="STRING" id="1837282.A6F49_08970"/>